<dbReference type="InterPro" id="IPR050399">
    <property type="entry name" value="HPr"/>
</dbReference>
<dbReference type="NCBIfam" id="TIGR01003">
    <property type="entry name" value="PTS_HPr_family"/>
    <property type="match status" value="1"/>
</dbReference>
<dbReference type="InterPro" id="IPR000032">
    <property type="entry name" value="HPr-like"/>
</dbReference>
<evidence type="ECO:0000313" key="5">
    <source>
        <dbReference type="EMBL" id="NDL67187.1"/>
    </source>
</evidence>
<dbReference type="GO" id="GO:0005737">
    <property type="term" value="C:cytoplasm"/>
    <property type="evidence" value="ECO:0007669"/>
    <property type="project" value="UniProtKB-SubCell"/>
</dbReference>
<evidence type="ECO:0000256" key="3">
    <source>
        <dbReference type="ARBA" id="ARBA00022683"/>
    </source>
</evidence>
<dbReference type="GO" id="GO:0009401">
    <property type="term" value="P:phosphoenolpyruvate-dependent sugar phosphotransferase system"/>
    <property type="evidence" value="ECO:0007669"/>
    <property type="project" value="UniProtKB-KW"/>
</dbReference>
<dbReference type="Proteomes" id="UP000461585">
    <property type="component" value="Unassembled WGS sequence"/>
</dbReference>
<dbReference type="PROSITE" id="PS51350">
    <property type="entry name" value="PTS_HPR_DOM"/>
    <property type="match status" value="1"/>
</dbReference>
<dbReference type="RefSeq" id="WP_162369913.1">
    <property type="nucleotide sequence ID" value="NZ_JAAEEH010000011.1"/>
</dbReference>
<dbReference type="CDD" id="cd00367">
    <property type="entry name" value="PTS-HPr_like"/>
    <property type="match status" value="1"/>
</dbReference>
<evidence type="ECO:0000313" key="6">
    <source>
        <dbReference type="Proteomes" id="UP000461585"/>
    </source>
</evidence>
<feature type="domain" description="HPr" evidence="4">
    <location>
        <begin position="1"/>
        <end position="85"/>
    </location>
</feature>
<dbReference type="PANTHER" id="PTHR33705">
    <property type="entry name" value="PHOSPHOCARRIER PROTEIN HPR"/>
    <property type="match status" value="1"/>
</dbReference>
<sequence length="85" mass="9218">MVEKSIVVKIPSGLEARPVALLVQVASQFQSSIYVTVHNAKVNAKSIMGMMSIGVPEGEELLVSAEGVDEQEALDKIEDYLSDRK</sequence>
<comment type="caution">
    <text evidence="5">The sequence shown here is derived from an EMBL/GenBank/DDBJ whole genome shotgun (WGS) entry which is preliminary data.</text>
</comment>
<dbReference type="Gene3D" id="3.30.1340.10">
    <property type="entry name" value="HPr-like"/>
    <property type="match status" value="1"/>
</dbReference>
<keyword evidence="3" id="KW-0598">Phosphotransferase system</keyword>
<protein>
    <submittedName>
        <fullName evidence="5">HPr family phosphocarrier protein</fullName>
    </submittedName>
</protein>
<evidence type="ECO:0000256" key="1">
    <source>
        <dbReference type="ARBA" id="ARBA00004496"/>
    </source>
</evidence>
<organism evidence="5 6">
    <name type="scientific">Anaerotalea alkaliphila</name>
    <dbReference type="NCBI Taxonomy" id="2662126"/>
    <lineage>
        <taxon>Bacteria</taxon>
        <taxon>Bacillati</taxon>
        <taxon>Bacillota</taxon>
        <taxon>Clostridia</taxon>
        <taxon>Eubacteriales</taxon>
        <taxon>Anaerotalea</taxon>
    </lineage>
</organism>
<dbReference type="PANTHER" id="PTHR33705:SF2">
    <property type="entry name" value="PHOSPHOCARRIER PROTEIN NPR"/>
    <property type="match status" value="1"/>
</dbReference>
<gene>
    <name evidence="5" type="ORF">GXN74_05455</name>
</gene>
<evidence type="ECO:0000259" key="4">
    <source>
        <dbReference type="PROSITE" id="PS51350"/>
    </source>
</evidence>
<dbReference type="SUPFAM" id="SSF55594">
    <property type="entry name" value="HPr-like"/>
    <property type="match status" value="1"/>
</dbReference>
<evidence type="ECO:0000256" key="2">
    <source>
        <dbReference type="ARBA" id="ARBA00022490"/>
    </source>
</evidence>
<dbReference type="PRINTS" id="PR00107">
    <property type="entry name" value="PHOSPHOCPHPR"/>
</dbReference>
<dbReference type="InterPro" id="IPR035895">
    <property type="entry name" value="HPr-like_sf"/>
</dbReference>
<dbReference type="Pfam" id="PF00381">
    <property type="entry name" value="PTS-HPr"/>
    <property type="match status" value="1"/>
</dbReference>
<keyword evidence="6" id="KW-1185">Reference proteome</keyword>
<proteinExistence type="predicted"/>
<keyword evidence="2" id="KW-0963">Cytoplasm</keyword>
<reference evidence="5 6" key="1">
    <citation type="submission" date="2020-01" db="EMBL/GenBank/DDBJ databases">
        <title>Anaeroalcalibacter tamaniensis gen. nov., sp. nov., moderately halophilic strictly anaerobic fermenter bacterium from mud volcano of Taman peninsula.</title>
        <authorList>
            <person name="Frolova A."/>
            <person name="Merkel A.Y."/>
            <person name="Slobodkin A.I."/>
        </authorList>
    </citation>
    <scope>NUCLEOTIDE SEQUENCE [LARGE SCALE GENOMIC DNA]</scope>
    <source>
        <strain evidence="5 6">F-3ap</strain>
    </source>
</reference>
<dbReference type="EMBL" id="JAAEEH010000011">
    <property type="protein sequence ID" value="NDL67187.1"/>
    <property type="molecule type" value="Genomic_DNA"/>
</dbReference>
<accession>A0A7X5KNW5</accession>
<name>A0A7X5KNW5_9FIRM</name>
<comment type="subcellular location">
    <subcellularLocation>
        <location evidence="1">Cytoplasm</location>
    </subcellularLocation>
</comment>
<dbReference type="AlphaFoldDB" id="A0A7X5KNW5"/>